<evidence type="ECO:0000256" key="1">
    <source>
        <dbReference type="SAM" id="Coils"/>
    </source>
</evidence>
<reference evidence="2" key="1">
    <citation type="submission" date="2021-01" db="EMBL/GenBank/DDBJ databases">
        <title>Phytophthora aleatoria, a newly-described species from Pinus radiata is distinct from Phytophthora cactorum isolates based on comparative genomics.</title>
        <authorList>
            <person name="Mcdougal R."/>
            <person name="Panda P."/>
            <person name="Williams N."/>
            <person name="Studholme D.J."/>
        </authorList>
    </citation>
    <scope>NUCLEOTIDE SEQUENCE</scope>
    <source>
        <strain evidence="2">NZFS 3830</strain>
    </source>
</reference>
<gene>
    <name evidence="2" type="ORF">JG687_00006953</name>
</gene>
<keyword evidence="1" id="KW-0175">Coiled coil</keyword>
<evidence type="ECO:0000313" key="2">
    <source>
        <dbReference type="EMBL" id="KAG6962793.1"/>
    </source>
</evidence>
<dbReference type="EMBL" id="JAENGZ010000294">
    <property type="protein sequence ID" value="KAG6962793.1"/>
    <property type="molecule type" value="Genomic_DNA"/>
</dbReference>
<feature type="coiled-coil region" evidence="1">
    <location>
        <begin position="31"/>
        <end position="124"/>
    </location>
</feature>
<dbReference type="Proteomes" id="UP000688947">
    <property type="component" value="Unassembled WGS sequence"/>
</dbReference>
<name>A0A8T1ULF5_9STRA</name>
<accession>A0A8T1ULF5</accession>
<protein>
    <submittedName>
        <fullName evidence="2">Uncharacterized protein</fullName>
    </submittedName>
</protein>
<evidence type="ECO:0000313" key="3">
    <source>
        <dbReference type="Proteomes" id="UP000688947"/>
    </source>
</evidence>
<dbReference type="AlphaFoldDB" id="A0A8T1ULF5"/>
<proteinExistence type="predicted"/>
<feature type="coiled-coil region" evidence="1">
    <location>
        <begin position="168"/>
        <end position="195"/>
    </location>
</feature>
<dbReference type="OrthoDB" id="128150at2759"/>
<organism evidence="2 3">
    <name type="scientific">Phytophthora cactorum</name>
    <dbReference type="NCBI Taxonomy" id="29920"/>
    <lineage>
        <taxon>Eukaryota</taxon>
        <taxon>Sar</taxon>
        <taxon>Stramenopiles</taxon>
        <taxon>Oomycota</taxon>
        <taxon>Peronosporomycetes</taxon>
        <taxon>Peronosporales</taxon>
        <taxon>Peronosporaceae</taxon>
        <taxon>Phytophthora</taxon>
    </lineage>
</organism>
<dbReference type="VEuPathDB" id="FungiDB:PC110_g13325"/>
<dbReference type="VEuPathDB" id="FungiDB:PC110_g14138"/>
<sequence>MQLGSPVRGNKRIYALQEVADSVVPDSGDESDTTSQELARLRSEIRSAQAAQATAEEEIMHRESAQMACSSARRKLEQTQREVHRLRERKSSVLQELDASNAQVDAHNELYQRLENRIKSAEDESQPLTQYTARQKEIFKATVATNTSQIRRLHQLLSDSDIADDSANTCLKRRNEDLREQVKRLSSANKALRAHVRLEEMDPDVLPRRFGCLSVYFVRSNYYNASAYVCPASLFSRVYSGGGHSRAPPLARLKGFWRTFRGYGPEEDIDLGFSLWERDHWISARAIELFLSTGYRVLEEDSILASTTKAQLRLALDEAKAAWEEYAVTRTRRCDRLRVRLVYNLWRWCISTEPRFAATTPDILFEPSMPGYSLEYLTWIPGSPDWLSHISALDAAEPWMG</sequence>
<comment type="caution">
    <text evidence="2">The sequence shown here is derived from an EMBL/GenBank/DDBJ whole genome shotgun (WGS) entry which is preliminary data.</text>
</comment>